<name>A0ABR6F061_9SPHI</name>
<gene>
    <name evidence="4" type="ORF">GM920_18130</name>
</gene>
<dbReference type="Proteomes" id="UP000636110">
    <property type="component" value="Unassembled WGS sequence"/>
</dbReference>
<protein>
    <submittedName>
        <fullName evidence="4">META domain-containing protein</fullName>
    </submittedName>
</protein>
<dbReference type="PANTHER" id="PTHR35535">
    <property type="entry name" value="HEAT SHOCK PROTEIN HSLJ"/>
    <property type="match status" value="1"/>
</dbReference>
<dbReference type="Pfam" id="PF03724">
    <property type="entry name" value="META"/>
    <property type="match status" value="2"/>
</dbReference>
<feature type="chain" id="PRO_5046069521" evidence="1">
    <location>
        <begin position="27"/>
        <end position="354"/>
    </location>
</feature>
<dbReference type="PANTHER" id="PTHR35535:SF1">
    <property type="entry name" value="HEAT SHOCK PROTEIN HSLJ"/>
    <property type="match status" value="1"/>
</dbReference>
<organism evidence="4 5">
    <name type="scientific">Pedobacter gandavensis</name>
    <dbReference type="NCBI Taxonomy" id="2679963"/>
    <lineage>
        <taxon>Bacteria</taxon>
        <taxon>Pseudomonadati</taxon>
        <taxon>Bacteroidota</taxon>
        <taxon>Sphingobacteriia</taxon>
        <taxon>Sphingobacteriales</taxon>
        <taxon>Sphingobacteriaceae</taxon>
        <taxon>Pedobacter</taxon>
    </lineage>
</organism>
<dbReference type="EMBL" id="WNXC01000007">
    <property type="protein sequence ID" value="MBB2150821.1"/>
    <property type="molecule type" value="Genomic_DNA"/>
</dbReference>
<dbReference type="InterPro" id="IPR025485">
    <property type="entry name" value="DUF4377"/>
</dbReference>
<sequence length="354" mass="39633">MLRSIITKKGILSLLIVFGSVASAMAADVIRLMVKEDRASCTGVAPMNCLQVKYENSKNWELFYSEIEGFKHQEGYRYTLSVIRTKRKNVPADASAYTYKLKKVIKKEKISTKPTNTKDLLAAIAQQKWTLTRINGQTVNSDRVFITLDEKGNKFNGSGGCNSIFGSFTFNAKSQSLTIGNVASTMMACADEKVNKLESEFTKEIGNQTFRVETSGTTLTFYKGKNKALEFRTAANNTNDIWNYIGKNRWKLIQMEGVTQQNSPITISFNLKDHRFSGNSGCNNYFGTYDAGSTTIAFGAAASTRRACMDKTLNELERKFLNILGSKNFKFDVADQTLNLYQNDRLVLMFGVTK</sequence>
<feature type="domain" description="DUF4377" evidence="3">
    <location>
        <begin position="34"/>
        <end position="107"/>
    </location>
</feature>
<dbReference type="InterPro" id="IPR005184">
    <property type="entry name" value="DUF306_Meta_HslJ"/>
</dbReference>
<dbReference type="InterPro" id="IPR053147">
    <property type="entry name" value="Hsp_HslJ-like"/>
</dbReference>
<comment type="caution">
    <text evidence="4">The sequence shown here is derived from an EMBL/GenBank/DDBJ whole genome shotgun (WGS) entry which is preliminary data.</text>
</comment>
<feature type="domain" description="DUF306" evidence="2">
    <location>
        <begin position="123"/>
        <end position="229"/>
    </location>
</feature>
<evidence type="ECO:0000313" key="4">
    <source>
        <dbReference type="EMBL" id="MBB2150821.1"/>
    </source>
</evidence>
<feature type="signal peptide" evidence="1">
    <location>
        <begin position="1"/>
        <end position="26"/>
    </location>
</feature>
<dbReference type="Gene3D" id="2.40.128.270">
    <property type="match status" value="2"/>
</dbReference>
<evidence type="ECO:0000259" key="2">
    <source>
        <dbReference type="Pfam" id="PF03724"/>
    </source>
</evidence>
<evidence type="ECO:0000313" key="5">
    <source>
        <dbReference type="Proteomes" id="UP000636110"/>
    </source>
</evidence>
<feature type="domain" description="DUF306" evidence="2">
    <location>
        <begin position="247"/>
        <end position="345"/>
    </location>
</feature>
<dbReference type="InterPro" id="IPR038670">
    <property type="entry name" value="HslJ-like_sf"/>
</dbReference>
<keyword evidence="5" id="KW-1185">Reference proteome</keyword>
<proteinExistence type="predicted"/>
<reference evidence="4 5" key="1">
    <citation type="submission" date="2019-11" db="EMBL/GenBank/DDBJ databases">
        <title>Description of Pedobacter sp. LMG 31462T.</title>
        <authorList>
            <person name="Carlier A."/>
            <person name="Qi S."/>
            <person name="Vandamme P."/>
        </authorList>
    </citation>
    <scope>NUCLEOTIDE SEQUENCE [LARGE SCALE GENOMIC DNA]</scope>
    <source>
        <strain evidence="4 5">LMG 31462</strain>
    </source>
</reference>
<accession>A0ABR6F061</accession>
<dbReference type="RefSeq" id="WP_182960092.1">
    <property type="nucleotide sequence ID" value="NZ_WNXC01000007.1"/>
</dbReference>
<evidence type="ECO:0000256" key="1">
    <source>
        <dbReference type="SAM" id="SignalP"/>
    </source>
</evidence>
<keyword evidence="1" id="KW-0732">Signal</keyword>
<evidence type="ECO:0000259" key="3">
    <source>
        <dbReference type="Pfam" id="PF14302"/>
    </source>
</evidence>
<dbReference type="Pfam" id="PF14302">
    <property type="entry name" value="DUF4377"/>
    <property type="match status" value="1"/>
</dbReference>